<dbReference type="EMBL" id="CAJNON010000011">
    <property type="protein sequence ID" value="CAF0770369.1"/>
    <property type="molecule type" value="Genomic_DNA"/>
</dbReference>
<evidence type="ECO:0000313" key="4">
    <source>
        <dbReference type="EMBL" id="CAF3862866.1"/>
    </source>
</evidence>
<evidence type="ECO:0000313" key="3">
    <source>
        <dbReference type="EMBL" id="CAF0770369.1"/>
    </source>
</evidence>
<dbReference type="InterPro" id="IPR052228">
    <property type="entry name" value="Sec_Metab_Biosynth_Oxidored"/>
</dbReference>
<dbReference type="Pfam" id="PF00106">
    <property type="entry name" value="adh_short"/>
    <property type="match status" value="1"/>
</dbReference>
<dbReference type="Proteomes" id="UP000663860">
    <property type="component" value="Unassembled WGS sequence"/>
</dbReference>
<dbReference type="Proteomes" id="UP000663881">
    <property type="component" value="Unassembled WGS sequence"/>
</dbReference>
<dbReference type="SUPFAM" id="SSF51735">
    <property type="entry name" value="NAD(P)-binding Rossmann-fold domains"/>
    <property type="match status" value="1"/>
</dbReference>
<dbReference type="EMBL" id="CAJNOE010000010">
    <property type="protein sequence ID" value="CAF0723403.1"/>
    <property type="molecule type" value="Genomic_DNA"/>
</dbReference>
<dbReference type="Proteomes" id="UP000663891">
    <property type="component" value="Unassembled WGS sequence"/>
</dbReference>
<dbReference type="InterPro" id="IPR002347">
    <property type="entry name" value="SDR_fam"/>
</dbReference>
<accession>A0A813MF37</accession>
<dbReference type="CDD" id="cd05233">
    <property type="entry name" value="SDR_c"/>
    <property type="match status" value="1"/>
</dbReference>
<keyword evidence="1" id="KW-0560">Oxidoreductase</keyword>
<comment type="caution">
    <text evidence="2">The sequence shown here is derived from an EMBL/GenBank/DDBJ whole genome shotgun (WGS) entry which is preliminary data.</text>
</comment>
<dbReference type="OrthoDB" id="542013at2759"/>
<dbReference type="InterPro" id="IPR036291">
    <property type="entry name" value="NAD(P)-bd_dom_sf"/>
</dbReference>
<evidence type="ECO:0000313" key="5">
    <source>
        <dbReference type="EMBL" id="CAF4009686.1"/>
    </source>
</evidence>
<name>A0A813MF37_9BILA</name>
<organism evidence="2 6">
    <name type="scientific">Adineta steineri</name>
    <dbReference type="NCBI Taxonomy" id="433720"/>
    <lineage>
        <taxon>Eukaryota</taxon>
        <taxon>Metazoa</taxon>
        <taxon>Spiralia</taxon>
        <taxon>Gnathifera</taxon>
        <taxon>Rotifera</taxon>
        <taxon>Eurotatoria</taxon>
        <taxon>Bdelloidea</taxon>
        <taxon>Adinetida</taxon>
        <taxon>Adinetidae</taxon>
        <taxon>Adineta</taxon>
    </lineage>
</organism>
<gene>
    <name evidence="2" type="ORF">IZO911_LOCUS2157</name>
    <name evidence="4" type="ORF">KXQ929_LOCUS20755</name>
    <name evidence="5" type="ORF">OKA104_LOCUS30289</name>
    <name evidence="3" type="ORF">VCS650_LOCUS2336</name>
</gene>
<evidence type="ECO:0000313" key="2">
    <source>
        <dbReference type="EMBL" id="CAF0723403.1"/>
    </source>
</evidence>
<evidence type="ECO:0000313" key="6">
    <source>
        <dbReference type="Proteomes" id="UP000663860"/>
    </source>
</evidence>
<proteinExistence type="predicted"/>
<dbReference type="Gene3D" id="3.40.50.720">
    <property type="entry name" value="NAD(P)-binding Rossmann-like Domain"/>
    <property type="match status" value="1"/>
</dbReference>
<dbReference type="AlphaFoldDB" id="A0A813MF37"/>
<dbReference type="GO" id="GO:0016491">
    <property type="term" value="F:oxidoreductase activity"/>
    <property type="evidence" value="ECO:0007669"/>
    <property type="project" value="UniProtKB-KW"/>
</dbReference>
<evidence type="ECO:0000256" key="1">
    <source>
        <dbReference type="ARBA" id="ARBA00023002"/>
    </source>
</evidence>
<protein>
    <submittedName>
        <fullName evidence="2">Uncharacterized protein</fullName>
    </submittedName>
</protein>
<dbReference type="PANTHER" id="PTHR47534:SF3">
    <property type="entry name" value="ALCOHOL DEHYDROGENASE-LIKE C-TERMINAL DOMAIN-CONTAINING PROTEIN"/>
    <property type="match status" value="1"/>
</dbReference>
<dbReference type="EMBL" id="CAJOAY010003219">
    <property type="protein sequence ID" value="CAF4009686.1"/>
    <property type="molecule type" value="Genomic_DNA"/>
</dbReference>
<sequence length="294" mass="31701">MSCAVQAASAFNARILSSLKSPPNVVVVGGTSGIGRAIALSIGQHCPSASITIIGRNQSAADEILSQLGSKSKFIRADVSLMSEIRAATKKIDAVDMLILSQGILTLAGRTPTTENIDNKLALHYYGRALFVKELLPLLRSSPIGGKVLFILDSLRSNPSKVNWNDMSLEHSYSLSAAANHAMSFTDIIIQYYGSQPENSNVAFIHAYPSGVKTPLANSLPFYARLPMKAALAAGLGVTPEDCAEYMIYGMLGTDKGWKFIDNKGEAVTKKHPVQEEMLQKVWEHTSQMTSANQ</sequence>
<reference evidence="2" key="1">
    <citation type="submission" date="2021-02" db="EMBL/GenBank/DDBJ databases">
        <authorList>
            <person name="Nowell W R."/>
        </authorList>
    </citation>
    <scope>NUCLEOTIDE SEQUENCE</scope>
</reference>
<dbReference type="PANTHER" id="PTHR47534">
    <property type="entry name" value="YALI0E05731P"/>
    <property type="match status" value="1"/>
</dbReference>
<dbReference type="Proteomes" id="UP000663868">
    <property type="component" value="Unassembled WGS sequence"/>
</dbReference>
<dbReference type="EMBL" id="CAJOBB010001477">
    <property type="protein sequence ID" value="CAF3862866.1"/>
    <property type="molecule type" value="Genomic_DNA"/>
</dbReference>